<evidence type="ECO:0000313" key="2">
    <source>
        <dbReference type="Proteomes" id="UP000066042"/>
    </source>
</evidence>
<organism evidence="1 2">
    <name type="scientific">Thermococcus barophilus</name>
    <dbReference type="NCBI Taxonomy" id="55802"/>
    <lineage>
        <taxon>Archaea</taxon>
        <taxon>Methanobacteriati</taxon>
        <taxon>Methanobacteriota</taxon>
        <taxon>Thermococci</taxon>
        <taxon>Thermococcales</taxon>
        <taxon>Thermococcaceae</taxon>
        <taxon>Thermococcus</taxon>
    </lineage>
</organism>
<dbReference type="PATRIC" id="fig|55802.8.peg.919"/>
<gene>
    <name evidence="1" type="ORF">TBCH5v1_0921</name>
</gene>
<protein>
    <submittedName>
        <fullName evidence="1">Uncharacterized protein</fullName>
    </submittedName>
</protein>
<dbReference type="AlphaFoldDB" id="A0A0S1XAQ2"/>
<dbReference type="EMBL" id="CP013050">
    <property type="protein sequence ID" value="ALM74870.1"/>
    <property type="molecule type" value="Genomic_DNA"/>
</dbReference>
<sequence length="75" mass="8802">MRSVIGVALSLYRVVVFAEFEDFNTVFTLMVLARNSKRAEELAREWMSKENARQYSIVEVDSDYMYERVLGVMLK</sequence>
<proteinExistence type="predicted"/>
<dbReference type="STRING" id="55802.TBCH5v1_0921"/>
<reference evidence="1 2" key="1">
    <citation type="journal article" date="2016" name="Genome Announc.">
        <title>Complete genome sequence of the hyperthermophilic and piezophilic archaeon Thermococcus barophilus Ch5, capable of growth at the expense of hydrogenogenesis from carbon monoxide and formate.</title>
        <authorList>
            <person name="Oger P."/>
            <person name="Sokolova T.G."/>
            <person name="Kozhevnikova D.A."/>
            <person name="Taranov E.A."/>
            <person name="Vannier P."/>
            <person name="Lee H.S."/>
            <person name="Kwon K.K."/>
            <person name="Kang S.G."/>
            <person name="Lee J.H."/>
            <person name="Bonch-Osmolovskaya E.A."/>
            <person name="Lebedinsky A.V."/>
        </authorList>
    </citation>
    <scope>NUCLEOTIDE SEQUENCE [LARGE SCALE GENOMIC DNA]</scope>
    <source>
        <strain evidence="2">Ch5</strain>
    </source>
</reference>
<evidence type="ECO:0000313" key="1">
    <source>
        <dbReference type="EMBL" id="ALM74870.1"/>
    </source>
</evidence>
<name>A0A0S1XAQ2_THEBA</name>
<dbReference type="Proteomes" id="UP000066042">
    <property type="component" value="Chromosome"/>
</dbReference>
<accession>A0A0S1XAQ2</accession>